<protein>
    <submittedName>
        <fullName evidence="2">DUF58 domain-containing protein</fullName>
    </submittedName>
</protein>
<dbReference type="SUPFAM" id="SSF53300">
    <property type="entry name" value="vWA-like"/>
    <property type="match status" value="1"/>
</dbReference>
<feature type="domain" description="DUF58" evidence="1">
    <location>
        <begin position="46"/>
        <end position="252"/>
    </location>
</feature>
<name>A0A6I1MKR4_9CLOT</name>
<gene>
    <name evidence="2" type="ORF">GBZ86_02980</name>
</gene>
<dbReference type="InterPro" id="IPR002881">
    <property type="entry name" value="DUF58"/>
</dbReference>
<accession>A0A6I1MKR4</accession>
<dbReference type="Pfam" id="PF01882">
    <property type="entry name" value="DUF58"/>
    <property type="match status" value="1"/>
</dbReference>
<dbReference type="Proteomes" id="UP000430345">
    <property type="component" value="Unassembled WGS sequence"/>
</dbReference>
<dbReference type="AlphaFoldDB" id="A0A6I1MKR4"/>
<dbReference type="PANTHER" id="PTHR33608">
    <property type="entry name" value="BLL2464 PROTEIN"/>
    <property type="match status" value="1"/>
</dbReference>
<reference evidence="2 3" key="1">
    <citation type="submission" date="2019-10" db="EMBL/GenBank/DDBJ databases">
        <title>The Genome Sequence of Clostridium tarantellae Isolated from Fish Brain.</title>
        <authorList>
            <person name="Bano L."/>
            <person name="Kiel M."/>
            <person name="Sales G."/>
            <person name="Doxey A.C."/>
            <person name="Mansfield M.J."/>
            <person name="Schiavone M."/>
            <person name="Rossetto O."/>
            <person name="Pirazzini M."/>
            <person name="Dobrindt U."/>
            <person name="Montecucco C."/>
        </authorList>
    </citation>
    <scope>NUCLEOTIDE SEQUENCE [LARGE SCALE GENOMIC DNA]</scope>
    <source>
        <strain evidence="2 3">DSM 3997</strain>
    </source>
</reference>
<evidence type="ECO:0000259" key="1">
    <source>
        <dbReference type="Pfam" id="PF01882"/>
    </source>
</evidence>
<dbReference type="PANTHER" id="PTHR33608:SF7">
    <property type="entry name" value="DUF58 DOMAIN-CONTAINING PROTEIN"/>
    <property type="match status" value="1"/>
</dbReference>
<dbReference type="EMBL" id="WHJC01000018">
    <property type="protein sequence ID" value="MPQ42717.1"/>
    <property type="molecule type" value="Genomic_DNA"/>
</dbReference>
<organism evidence="2 3">
    <name type="scientific">Clostridium tarantellae</name>
    <dbReference type="NCBI Taxonomy" id="39493"/>
    <lineage>
        <taxon>Bacteria</taxon>
        <taxon>Bacillati</taxon>
        <taxon>Bacillota</taxon>
        <taxon>Clostridia</taxon>
        <taxon>Eubacteriales</taxon>
        <taxon>Clostridiaceae</taxon>
        <taxon>Clostridium</taxon>
    </lineage>
</organism>
<dbReference type="OrthoDB" id="9776116at2"/>
<keyword evidence="3" id="KW-1185">Reference proteome</keyword>
<proteinExistence type="predicted"/>
<dbReference type="RefSeq" id="WP_152887592.1">
    <property type="nucleotide sequence ID" value="NZ_WHJC01000018.1"/>
</dbReference>
<comment type="caution">
    <text evidence="2">The sequence shown here is derived from an EMBL/GenBank/DDBJ whole genome shotgun (WGS) entry which is preliminary data.</text>
</comment>
<dbReference type="InterPro" id="IPR036465">
    <property type="entry name" value="vWFA_dom_sf"/>
</dbReference>
<sequence length="294" mass="33942">MKDKIFDKNFFEKLNTININLNLRLSQGAQGGRKSIAKGSSVEFSDFREYMPGDDFRRIDWNAYGRFNKLFIKIFMEEREGVFNFFIDKSKSMDFGEFKKSYTSLQIVASLSYIVLNNLDRVYLNTLGSGEVQFLKGGSGKQIFQRVLKELSNIEFKGETDLISSIMKRNIKNKGVSIIISDFFTKDGLKGIEQAIKYLTFKKQQVILIQVLCMEEINPSYSGEVTLVDEENGNKIRMTLTPTIIKNYEEKLKTYNHKIEELAMKYGANFFSVSSNEPIENIILNNLTKKQLLY</sequence>
<evidence type="ECO:0000313" key="3">
    <source>
        <dbReference type="Proteomes" id="UP000430345"/>
    </source>
</evidence>
<evidence type="ECO:0000313" key="2">
    <source>
        <dbReference type="EMBL" id="MPQ42717.1"/>
    </source>
</evidence>